<dbReference type="GO" id="GO:0032298">
    <property type="term" value="P:positive regulation of DNA-templated DNA replication initiation"/>
    <property type="evidence" value="ECO:0007669"/>
    <property type="project" value="TreeGrafter"/>
</dbReference>
<keyword evidence="2" id="KW-1185">Reference proteome</keyword>
<dbReference type="AlphaFoldDB" id="A0A0M4CWT4"/>
<dbReference type="InterPro" id="IPR036768">
    <property type="entry name" value="PolIII_chi_sf"/>
</dbReference>
<dbReference type="GO" id="GO:0003677">
    <property type="term" value="F:DNA binding"/>
    <property type="evidence" value="ECO:0007669"/>
    <property type="project" value="InterPro"/>
</dbReference>
<gene>
    <name evidence="1" type="ORF">DSOUD_1750</name>
</gene>
<dbReference type="InterPro" id="IPR007459">
    <property type="entry name" value="DNA_pol3_chi"/>
</dbReference>
<dbReference type="EMBL" id="CP010802">
    <property type="protein sequence ID" value="ALC16528.1"/>
    <property type="molecule type" value="Genomic_DNA"/>
</dbReference>
<organism evidence="1 2">
    <name type="scientific">Desulfuromonas soudanensis</name>
    <dbReference type="NCBI Taxonomy" id="1603606"/>
    <lineage>
        <taxon>Bacteria</taxon>
        <taxon>Pseudomonadati</taxon>
        <taxon>Thermodesulfobacteriota</taxon>
        <taxon>Desulfuromonadia</taxon>
        <taxon>Desulfuromonadales</taxon>
        <taxon>Desulfuromonadaceae</taxon>
        <taxon>Desulfuromonas</taxon>
    </lineage>
</organism>
<evidence type="ECO:0000313" key="1">
    <source>
        <dbReference type="EMBL" id="ALC16528.1"/>
    </source>
</evidence>
<dbReference type="PANTHER" id="PTHR38767">
    <property type="entry name" value="DNA POLYMERASE III SUBUNIT CHI"/>
    <property type="match status" value="1"/>
</dbReference>
<protein>
    <submittedName>
        <fullName evidence="1">DNA polymerase III, chi subunit</fullName>
    </submittedName>
</protein>
<dbReference type="Pfam" id="PF04364">
    <property type="entry name" value="DNA_pol3_chi"/>
    <property type="match status" value="1"/>
</dbReference>
<dbReference type="SUPFAM" id="SSF102400">
    <property type="entry name" value="DNA polymerase III chi subunit"/>
    <property type="match status" value="1"/>
</dbReference>
<dbReference type="OrthoDB" id="9795973at2"/>
<evidence type="ECO:0000313" key="2">
    <source>
        <dbReference type="Proteomes" id="UP000057158"/>
    </source>
</evidence>
<dbReference type="GO" id="GO:0003887">
    <property type="term" value="F:DNA-directed DNA polymerase activity"/>
    <property type="evidence" value="ECO:0007669"/>
    <property type="project" value="InterPro"/>
</dbReference>
<dbReference type="STRING" id="1603606.DSOUD_1750"/>
<dbReference type="KEGG" id="des:DSOUD_1750"/>
<dbReference type="PATRIC" id="fig|1603606.3.peg.1905"/>
<proteinExistence type="predicted"/>
<name>A0A0M4CWT4_9BACT</name>
<dbReference type="RefSeq" id="WP_053550620.1">
    <property type="nucleotide sequence ID" value="NZ_CP010802.1"/>
</dbReference>
<accession>A0A0M4CWT4</accession>
<dbReference type="GO" id="GO:0006260">
    <property type="term" value="P:DNA replication"/>
    <property type="evidence" value="ECO:0007669"/>
    <property type="project" value="InterPro"/>
</dbReference>
<dbReference type="Gene3D" id="3.40.50.10110">
    <property type="entry name" value="DNA polymerase III subunit chi"/>
    <property type="match status" value="1"/>
</dbReference>
<sequence>MTHVRYVKLYKAEKARHLCELAEEFMLAGRRVLIIVQDENQGVTLDRFMWTWKKGAFIPHAYDNGAVDCLDEPVVIGTSERNPSGARILIMGKPCGLAFARQFDEVIDFAELYDQTLAEESRRRYAEFRGAGFELDVR</sequence>
<dbReference type="Proteomes" id="UP000057158">
    <property type="component" value="Chromosome"/>
</dbReference>
<reference evidence="1 2" key="1">
    <citation type="submission" date="2015-07" db="EMBL/GenBank/DDBJ databases">
        <title>Isolation and Genomic Characterization of a Novel Halophilic Metal-Reducing Deltaproteobacterium from the Deep Subsurface.</title>
        <authorList>
            <person name="Badalamenti J.P."/>
            <person name="Summers Z.M."/>
            <person name="Gralnick J.A."/>
            <person name="Bond D.R."/>
        </authorList>
    </citation>
    <scope>NUCLEOTIDE SEQUENCE [LARGE SCALE GENOMIC DNA]</scope>
    <source>
        <strain evidence="1 2">WTL</strain>
    </source>
</reference>
<dbReference type="PANTHER" id="PTHR38767:SF1">
    <property type="entry name" value="DNA POLYMERASE III SUBUNIT CHI"/>
    <property type="match status" value="1"/>
</dbReference>